<reference evidence="3" key="2">
    <citation type="submission" date="2020-11" db="EMBL/GenBank/DDBJ databases">
        <authorList>
            <consortium name="DOE Joint Genome Institute"/>
            <person name="Kuo A."/>
            <person name="Miyauchi S."/>
            <person name="Kiss E."/>
            <person name="Drula E."/>
            <person name="Kohler A."/>
            <person name="Sanchez-Garcia M."/>
            <person name="Andreopoulos B."/>
            <person name="Barry K.W."/>
            <person name="Bonito G."/>
            <person name="Buee M."/>
            <person name="Carver A."/>
            <person name="Chen C."/>
            <person name="Cichocki N."/>
            <person name="Clum A."/>
            <person name="Culley D."/>
            <person name="Crous P.W."/>
            <person name="Fauchery L."/>
            <person name="Girlanda M."/>
            <person name="Hayes R."/>
            <person name="Keri Z."/>
            <person name="Labutti K."/>
            <person name="Lipzen A."/>
            <person name="Lombard V."/>
            <person name="Magnuson J."/>
            <person name="Maillard F."/>
            <person name="Morin E."/>
            <person name="Murat C."/>
            <person name="Nolan M."/>
            <person name="Ohm R."/>
            <person name="Pangilinan J."/>
            <person name="Pereira M."/>
            <person name="Perotto S."/>
            <person name="Peter M."/>
            <person name="Riley R."/>
            <person name="Sitrit Y."/>
            <person name="Stielow B."/>
            <person name="Szollosi G."/>
            <person name="Zifcakova L."/>
            <person name="Stursova M."/>
            <person name="Spatafora J.W."/>
            <person name="Tedersoo L."/>
            <person name="Vaario L.-M."/>
            <person name="Yamada A."/>
            <person name="Yan M."/>
            <person name="Wang P."/>
            <person name="Xu J."/>
            <person name="Bruns T."/>
            <person name="Baldrian P."/>
            <person name="Vilgalys R."/>
            <person name="Henrissat B."/>
            <person name="Grigoriev I.V."/>
            <person name="Hibbett D."/>
            <person name="Nagy L.G."/>
            <person name="Martin F.M."/>
        </authorList>
    </citation>
    <scope>NUCLEOTIDE SEQUENCE</scope>
    <source>
        <strain evidence="3">UH-Tt-Lm1</strain>
    </source>
</reference>
<dbReference type="Pfam" id="PF13598">
    <property type="entry name" value="DUF4139"/>
    <property type="match status" value="1"/>
</dbReference>
<dbReference type="Pfam" id="PF13600">
    <property type="entry name" value="DUF4140"/>
    <property type="match status" value="1"/>
</dbReference>
<dbReference type="AlphaFoldDB" id="A0A9P6L549"/>
<dbReference type="InterPro" id="IPR037291">
    <property type="entry name" value="DUF4139"/>
</dbReference>
<dbReference type="Proteomes" id="UP000736335">
    <property type="component" value="Unassembled WGS sequence"/>
</dbReference>
<protein>
    <recommendedName>
        <fullName evidence="5">Protein F37C4.5</fullName>
    </recommendedName>
</protein>
<evidence type="ECO:0000313" key="4">
    <source>
        <dbReference type="Proteomes" id="UP000736335"/>
    </source>
</evidence>
<accession>A0A9P6L549</accession>
<feature type="domain" description="DUF4139" evidence="1">
    <location>
        <begin position="193"/>
        <end position="548"/>
    </location>
</feature>
<dbReference type="EMBL" id="WIUZ02000011">
    <property type="protein sequence ID" value="KAF9783017.1"/>
    <property type="molecule type" value="Genomic_DNA"/>
</dbReference>
<evidence type="ECO:0000259" key="2">
    <source>
        <dbReference type="Pfam" id="PF13600"/>
    </source>
</evidence>
<dbReference type="PANTHER" id="PTHR31005:SF8">
    <property type="entry name" value="DUF4139 DOMAIN-CONTAINING PROTEIN"/>
    <property type="match status" value="1"/>
</dbReference>
<proteinExistence type="predicted"/>
<dbReference type="InterPro" id="IPR025554">
    <property type="entry name" value="DUF4140"/>
</dbReference>
<comment type="caution">
    <text evidence="3">The sequence shown here is derived from an EMBL/GenBank/DDBJ whole genome shotgun (WGS) entry which is preliminary data.</text>
</comment>
<evidence type="ECO:0000313" key="3">
    <source>
        <dbReference type="EMBL" id="KAF9783017.1"/>
    </source>
</evidence>
<sequence>MVAVKETTKWSFKGENLSIDTVTVYRPSGAQIVRKLDLDLKAGNNEIEVTGLSSVTNTESFRVSGLGDARLLVVNCLREQFSEISESDPFRALKYQVQELQAELDARKAEVEVLEGFACKMGDHPNLTPVDANAFVDTLFEKTLACAEIVRTLDDKVAEVKRKISKAESERAGSASVKAVITIVSDDDGPAELKLTYRVADASWSPLYDLHATSEGGKPSKSVSLHYRVNLQQQTGEDWKDAKLTLSTSATDMLDAGVPASDTLTVQPKERLRQAPPPPAPMTRSAAPASGARTLMARKSLSAPPLPPLAHIAAIVSKSPMAVSYTVDERTTIPSDPLSYKVLVAIIPFEAMISHITSPRKSPIAYLQCAVKNTSDYYLLPGTMSVFLDNSYVSKTEIPEIATGDTFNCTLGMDTSIRVLHGLTESTVTSPPSSFVEQYTTTTYVSTTKLHNRHVGDYPVNIIERSSIPTASESDPRIKVFLKGPKGLAESVEGQGVDLGRADGFKVKWGRDVEDTKNGQKEGKFIWYGTIPPGAEVDLVSEWEVRAPVDAEWRVKSV</sequence>
<gene>
    <name evidence="3" type="ORF">BJ322DRAFT_1009242</name>
</gene>
<name>A0A9P6L549_9AGAM</name>
<reference evidence="3" key="1">
    <citation type="journal article" date="2020" name="Nat. Commun.">
        <title>Large-scale genome sequencing of mycorrhizal fungi provides insights into the early evolution of symbiotic traits.</title>
        <authorList>
            <person name="Miyauchi S."/>
            <person name="Kiss E."/>
            <person name="Kuo A."/>
            <person name="Drula E."/>
            <person name="Kohler A."/>
            <person name="Sanchez-Garcia M."/>
            <person name="Morin E."/>
            <person name="Andreopoulos B."/>
            <person name="Barry K.W."/>
            <person name="Bonito G."/>
            <person name="Buee M."/>
            <person name="Carver A."/>
            <person name="Chen C."/>
            <person name="Cichocki N."/>
            <person name="Clum A."/>
            <person name="Culley D."/>
            <person name="Crous P.W."/>
            <person name="Fauchery L."/>
            <person name="Girlanda M."/>
            <person name="Hayes R.D."/>
            <person name="Keri Z."/>
            <person name="LaButti K."/>
            <person name="Lipzen A."/>
            <person name="Lombard V."/>
            <person name="Magnuson J."/>
            <person name="Maillard F."/>
            <person name="Murat C."/>
            <person name="Nolan M."/>
            <person name="Ohm R.A."/>
            <person name="Pangilinan J."/>
            <person name="Pereira M.F."/>
            <person name="Perotto S."/>
            <person name="Peter M."/>
            <person name="Pfister S."/>
            <person name="Riley R."/>
            <person name="Sitrit Y."/>
            <person name="Stielow J.B."/>
            <person name="Szollosi G."/>
            <person name="Zifcakova L."/>
            <person name="Stursova M."/>
            <person name="Spatafora J.W."/>
            <person name="Tedersoo L."/>
            <person name="Vaario L.M."/>
            <person name="Yamada A."/>
            <person name="Yan M."/>
            <person name="Wang P."/>
            <person name="Xu J."/>
            <person name="Bruns T."/>
            <person name="Baldrian P."/>
            <person name="Vilgalys R."/>
            <person name="Dunand C."/>
            <person name="Henrissat B."/>
            <person name="Grigoriev I.V."/>
            <person name="Hibbett D."/>
            <person name="Nagy L.G."/>
            <person name="Martin F.M."/>
        </authorList>
    </citation>
    <scope>NUCLEOTIDE SEQUENCE</scope>
    <source>
        <strain evidence="3">UH-Tt-Lm1</strain>
    </source>
</reference>
<dbReference type="NCBIfam" id="TIGR02231">
    <property type="entry name" value="mucoidy inhibitor MuiA family protein"/>
    <property type="match status" value="1"/>
</dbReference>
<dbReference type="PANTHER" id="PTHR31005">
    <property type="entry name" value="DUF4139 DOMAIN-CONTAINING PROTEIN"/>
    <property type="match status" value="1"/>
</dbReference>
<keyword evidence="4" id="KW-1185">Reference proteome</keyword>
<dbReference type="InterPro" id="IPR011935">
    <property type="entry name" value="CHP02231"/>
</dbReference>
<evidence type="ECO:0000259" key="1">
    <source>
        <dbReference type="Pfam" id="PF13598"/>
    </source>
</evidence>
<dbReference type="OrthoDB" id="10068793at2759"/>
<organism evidence="3 4">
    <name type="scientific">Thelephora terrestris</name>
    <dbReference type="NCBI Taxonomy" id="56493"/>
    <lineage>
        <taxon>Eukaryota</taxon>
        <taxon>Fungi</taxon>
        <taxon>Dikarya</taxon>
        <taxon>Basidiomycota</taxon>
        <taxon>Agaricomycotina</taxon>
        <taxon>Agaricomycetes</taxon>
        <taxon>Thelephorales</taxon>
        <taxon>Thelephoraceae</taxon>
        <taxon>Thelephora</taxon>
    </lineage>
</organism>
<evidence type="ECO:0008006" key="5">
    <source>
        <dbReference type="Google" id="ProtNLM"/>
    </source>
</evidence>
<feature type="domain" description="DUF4140" evidence="2">
    <location>
        <begin position="22"/>
        <end position="115"/>
    </location>
</feature>